<evidence type="ECO:0000259" key="3">
    <source>
        <dbReference type="Pfam" id="PF26580"/>
    </source>
</evidence>
<accession>A0A3G1KPA9</accession>
<evidence type="ECO:0000313" key="5">
    <source>
        <dbReference type="Proteomes" id="UP000323521"/>
    </source>
</evidence>
<dbReference type="Gene3D" id="3.10.450.50">
    <property type="match status" value="1"/>
</dbReference>
<protein>
    <recommendedName>
        <fullName evidence="3">Low molecular weight antigen MTB12-like C-terminal domain-containing protein</fullName>
    </recommendedName>
</protein>
<feature type="domain" description="Low molecular weight antigen MTB12-like C-terminal" evidence="3">
    <location>
        <begin position="93"/>
        <end position="155"/>
    </location>
</feature>
<dbReference type="InterPro" id="IPR058644">
    <property type="entry name" value="Mtb12-like_C"/>
</dbReference>
<proteinExistence type="inferred from homology"/>
<evidence type="ECO:0000313" key="4">
    <source>
        <dbReference type="EMBL" id="ATW24302.1"/>
    </source>
</evidence>
<dbReference type="Proteomes" id="UP000323521">
    <property type="component" value="Chromosome"/>
</dbReference>
<dbReference type="EMBL" id="CP017634">
    <property type="protein sequence ID" value="ATW24302.1"/>
    <property type="molecule type" value="Genomic_DNA"/>
</dbReference>
<sequence length="171" mass="19212">MSKSFLTFSCLMLGMLILVLVGYVGSPLGKSIAEVVGDSYREVEEKARVEESADTFMKAFLTRDFDTMLQYVDPGPESIKNVKDGLISASDRLMKARQLAELTQGNGWQVYYEVYDVELIDETHARVTYLFTADSGDQAQPFPLTFVKTDGVWKLYYPSLLSQFMGKSLAE</sequence>
<dbReference type="KEGG" id="fwa:DCMF_05415"/>
<organism evidence="4 5">
    <name type="scientific">Formimonas warabiya</name>
    <dbReference type="NCBI Taxonomy" id="1761012"/>
    <lineage>
        <taxon>Bacteria</taxon>
        <taxon>Bacillati</taxon>
        <taxon>Bacillota</taxon>
        <taxon>Clostridia</taxon>
        <taxon>Eubacteriales</taxon>
        <taxon>Peptococcaceae</taxon>
        <taxon>Candidatus Formimonas</taxon>
    </lineage>
</organism>
<evidence type="ECO:0000256" key="2">
    <source>
        <dbReference type="ARBA" id="ARBA00093774"/>
    </source>
</evidence>
<keyword evidence="1" id="KW-0732">Signal</keyword>
<reference evidence="4 5" key="1">
    <citation type="submission" date="2016-10" db="EMBL/GenBank/DDBJ databases">
        <title>Complete Genome Sequence of Peptococcaceae strain DCMF.</title>
        <authorList>
            <person name="Edwards R.J."/>
            <person name="Holland S.I."/>
            <person name="Deshpande N.P."/>
            <person name="Wong Y.K."/>
            <person name="Ertan H."/>
            <person name="Manefield M."/>
            <person name="Russell T.L."/>
            <person name="Lee M.J."/>
        </authorList>
    </citation>
    <scope>NUCLEOTIDE SEQUENCE [LARGE SCALE GENOMIC DNA]</scope>
    <source>
        <strain evidence="4 5">DCMF</strain>
    </source>
</reference>
<dbReference type="RefSeq" id="WP_148133482.1">
    <property type="nucleotide sequence ID" value="NZ_CP017634.1"/>
</dbReference>
<dbReference type="Pfam" id="PF26580">
    <property type="entry name" value="Mtb12_C"/>
    <property type="match status" value="1"/>
</dbReference>
<dbReference type="AlphaFoldDB" id="A0A3G1KPA9"/>
<comment type="similarity">
    <text evidence="2">Belongs to the MTB12 family.</text>
</comment>
<dbReference type="InterPro" id="IPR032710">
    <property type="entry name" value="NTF2-like_dom_sf"/>
</dbReference>
<gene>
    <name evidence="4" type="ORF">DCMF_05415</name>
</gene>
<name>A0A3G1KPA9_FORW1</name>
<evidence type="ECO:0000256" key="1">
    <source>
        <dbReference type="ARBA" id="ARBA00022729"/>
    </source>
</evidence>
<dbReference type="SUPFAM" id="SSF54427">
    <property type="entry name" value="NTF2-like"/>
    <property type="match status" value="1"/>
</dbReference>
<keyword evidence="5" id="KW-1185">Reference proteome</keyword>